<sequence>MSTIISLELDSLFAYNIEAFYGKICERVKVDLSGDVVIESYSEEFSLKKHDCFKISNENLIKLFTFFKDFNHKGSAISSDDKGMWVLSLYYSDGTIITFSDSFNLSKDTLVASDALRVLLNRPTLVALDSCPKKERISSFTITLKKNNELLEKIIFNEGEKTLKLYKNDGFKEKYIEIKLQVFQLENIEKAFPFEFFLESSIKLYRAEYDFSFTASTLYHGKYCFDSPFYYKSINLPIDGLLSTIKEITKETNSFILFNDIARKRKKNEYIFAKASFEGYEKGYSFMTLNPYIRKEAKAIVETNNSLKAVEIKELATDSAKNSPFPFSKTKAIYSLLDVDNPIIKPLSEEKAVEHFFKTISNSKHAKDSSFLPILINSISVLLSSNLSVYIPAIPNSELNEKAQYYIIQNDELSLFPCFLNEADFESENSAVLHVVSITEYVRIFNDIPNVKEAIIIRGHEHAIISRRYINIALVHPIKSTVLEIAVKQEDIKADIMIIYKESALYLEYRESGLLKGKKTFFPDEGIYLLKNDHYYSPIELYDIFDKLSNSGYTSISISKSIDSDIYNIARSYQLLHSDKLLDIYICL</sequence>
<protein>
    <submittedName>
        <fullName evidence="1">Uncharacterized protein</fullName>
    </submittedName>
</protein>
<dbReference type="RefSeq" id="WP_154424088.1">
    <property type="nucleotide sequence ID" value="NZ_VUNN01000001.1"/>
</dbReference>
<accession>A0A7X2PB93</accession>
<gene>
    <name evidence="1" type="ORF">FYJ80_00090</name>
</gene>
<proteinExistence type="predicted"/>
<name>A0A7X2PB93_9SPIO</name>
<comment type="caution">
    <text evidence="1">The sequence shown here is derived from an EMBL/GenBank/DDBJ whole genome shotgun (WGS) entry which is preliminary data.</text>
</comment>
<dbReference type="AlphaFoldDB" id="A0A7X2PB93"/>
<evidence type="ECO:0000313" key="2">
    <source>
        <dbReference type="Proteomes" id="UP000460549"/>
    </source>
</evidence>
<dbReference type="Proteomes" id="UP000460549">
    <property type="component" value="Unassembled WGS sequence"/>
</dbReference>
<evidence type="ECO:0000313" key="1">
    <source>
        <dbReference type="EMBL" id="MSU05185.1"/>
    </source>
</evidence>
<keyword evidence="2" id="KW-1185">Reference proteome</keyword>
<organism evidence="1 2">
    <name type="scientific">Bullifex porci</name>
    <dbReference type="NCBI Taxonomy" id="2606638"/>
    <lineage>
        <taxon>Bacteria</taxon>
        <taxon>Pseudomonadati</taxon>
        <taxon>Spirochaetota</taxon>
        <taxon>Spirochaetia</taxon>
        <taxon>Spirochaetales</taxon>
        <taxon>Spirochaetaceae</taxon>
        <taxon>Bullifex</taxon>
    </lineage>
</organism>
<dbReference type="EMBL" id="VUNN01000001">
    <property type="protein sequence ID" value="MSU05185.1"/>
    <property type="molecule type" value="Genomic_DNA"/>
</dbReference>
<reference evidence="1 2" key="1">
    <citation type="submission" date="2019-08" db="EMBL/GenBank/DDBJ databases">
        <title>In-depth cultivation of the pig gut microbiome towards novel bacterial diversity and tailored functional studies.</title>
        <authorList>
            <person name="Wylensek D."/>
            <person name="Hitch T.C.A."/>
            <person name="Clavel T."/>
        </authorList>
    </citation>
    <scope>NUCLEOTIDE SEQUENCE [LARGE SCALE GENOMIC DNA]</scope>
    <source>
        <strain evidence="1 2">NM-380-WT-3C1</strain>
    </source>
</reference>